<feature type="compositionally biased region" description="Low complexity" evidence="1">
    <location>
        <begin position="335"/>
        <end position="354"/>
    </location>
</feature>
<reference evidence="2 3" key="1">
    <citation type="journal article" date="2024" name="Nat. Commun.">
        <title>Phylogenomics reveals the evolutionary origins of lichenization in chlorophyte algae.</title>
        <authorList>
            <person name="Puginier C."/>
            <person name="Libourel C."/>
            <person name="Otte J."/>
            <person name="Skaloud P."/>
            <person name="Haon M."/>
            <person name="Grisel S."/>
            <person name="Petersen M."/>
            <person name="Berrin J.G."/>
            <person name="Delaux P.M."/>
            <person name="Dal Grande F."/>
            <person name="Keller J."/>
        </authorList>
    </citation>
    <scope>NUCLEOTIDE SEQUENCE [LARGE SCALE GENOMIC DNA]</scope>
    <source>
        <strain evidence="2 3">SAG 245.80</strain>
    </source>
</reference>
<feature type="region of interest" description="Disordered" evidence="1">
    <location>
        <begin position="311"/>
        <end position="466"/>
    </location>
</feature>
<comment type="caution">
    <text evidence="2">The sequence shown here is derived from an EMBL/GenBank/DDBJ whole genome shotgun (WGS) entry which is preliminary data.</text>
</comment>
<dbReference type="EMBL" id="JALJOU010000043">
    <property type="protein sequence ID" value="KAK9832009.1"/>
    <property type="molecule type" value="Genomic_DNA"/>
</dbReference>
<protein>
    <submittedName>
        <fullName evidence="2">Uncharacterized protein</fullName>
    </submittedName>
</protein>
<dbReference type="Proteomes" id="UP001445335">
    <property type="component" value="Unassembled WGS sequence"/>
</dbReference>
<evidence type="ECO:0000313" key="3">
    <source>
        <dbReference type="Proteomes" id="UP001445335"/>
    </source>
</evidence>
<feature type="compositionally biased region" description="Low complexity" evidence="1">
    <location>
        <begin position="447"/>
        <end position="466"/>
    </location>
</feature>
<organism evidence="2 3">
    <name type="scientific">Elliptochloris bilobata</name>
    <dbReference type="NCBI Taxonomy" id="381761"/>
    <lineage>
        <taxon>Eukaryota</taxon>
        <taxon>Viridiplantae</taxon>
        <taxon>Chlorophyta</taxon>
        <taxon>core chlorophytes</taxon>
        <taxon>Trebouxiophyceae</taxon>
        <taxon>Trebouxiophyceae incertae sedis</taxon>
        <taxon>Elliptochloris clade</taxon>
        <taxon>Elliptochloris</taxon>
    </lineage>
</organism>
<feature type="compositionally biased region" description="Basic and acidic residues" evidence="1">
    <location>
        <begin position="430"/>
        <end position="443"/>
    </location>
</feature>
<feature type="compositionally biased region" description="Basic and acidic residues" evidence="1">
    <location>
        <begin position="376"/>
        <end position="389"/>
    </location>
</feature>
<feature type="region of interest" description="Disordered" evidence="1">
    <location>
        <begin position="1"/>
        <end position="35"/>
    </location>
</feature>
<keyword evidence="3" id="KW-1185">Reference proteome</keyword>
<feature type="compositionally biased region" description="Basic and acidic residues" evidence="1">
    <location>
        <begin position="75"/>
        <end position="93"/>
    </location>
</feature>
<name>A0AAW1RE79_9CHLO</name>
<evidence type="ECO:0000313" key="2">
    <source>
        <dbReference type="EMBL" id="KAK9832009.1"/>
    </source>
</evidence>
<feature type="region of interest" description="Disordered" evidence="1">
    <location>
        <begin position="66"/>
        <end position="156"/>
    </location>
</feature>
<feature type="compositionally biased region" description="Low complexity" evidence="1">
    <location>
        <begin position="141"/>
        <end position="156"/>
    </location>
</feature>
<gene>
    <name evidence="2" type="ORF">WJX81_008108</name>
</gene>
<feature type="compositionally biased region" description="Low complexity" evidence="1">
    <location>
        <begin position="1"/>
        <end position="15"/>
    </location>
</feature>
<accession>A0AAW1RE79</accession>
<dbReference type="PANTHER" id="PTHR36325">
    <property type="entry name" value="MYOSIN-2 HEAVY CHAIN-LIKE PROTEIN"/>
    <property type="match status" value="1"/>
</dbReference>
<feature type="region of interest" description="Disordered" evidence="1">
    <location>
        <begin position="483"/>
        <end position="527"/>
    </location>
</feature>
<evidence type="ECO:0000256" key="1">
    <source>
        <dbReference type="SAM" id="MobiDB-lite"/>
    </source>
</evidence>
<dbReference type="AlphaFoldDB" id="A0AAW1RE79"/>
<dbReference type="PANTHER" id="PTHR36325:SF1">
    <property type="entry name" value="MYOSIN-2 HEAVY CHAIN-LIKE PROTEIN"/>
    <property type="match status" value="1"/>
</dbReference>
<sequence>MEAPASARARPALASISNDGVLSPRATVQREGKAPRAIALQAEASSIMQTTPSKVLRSGKRIAATPAVKAAQPDSELKQAAADRDHGAAHEVALRAAPSTPAQGKDQGTAADDAHLLTAGDDTPPAPPRSQGAAAREHYPAHAGASPASATPASAAGGASLEPAALAALVQELRQVRATPPGYVPRRKATPYMDKKLAALQAKEWGGAGGAGGKLHKSKVQLAKEAAAASRKSELSDTDKALVRRMVRGAVANAVASEGKDLRESMVVHKSRLEREKEAAAAAAKERSAAGARSGSVPGYMRATSAFASKLQAKEPGLSAMKVHKSRLERERDAAAAAAAARGGASAPASTRSAVAASLRAGTAPPAQGGSGLGDMRVRKSRLEREKEAAAAAAAASDGPNPRTPHPFARGRAGGAAAAAGGGAGGLGDMRVHKSRLEREREAWVQAAARGSDSGRAGASSAAPHAAKPALIAAALGAAASSATPAAAGGGSGGGLPAYAKPTSASKARVGKAPAPVGSQAFDYVPN</sequence>
<proteinExistence type="predicted"/>